<dbReference type="InterPro" id="IPR011701">
    <property type="entry name" value="MFS"/>
</dbReference>
<feature type="transmembrane region" description="Helical" evidence="1">
    <location>
        <begin position="406"/>
        <end position="426"/>
    </location>
</feature>
<keyword evidence="1" id="KW-1133">Transmembrane helix</keyword>
<feature type="transmembrane region" description="Helical" evidence="1">
    <location>
        <begin position="250"/>
        <end position="268"/>
    </location>
</feature>
<sequence length="445" mass="47654">MALFQRGISFFHQFAKPELKLVPLEERSKQNAAPELPERPAHRGVLLGSLMSFISVTAFAIGIPFLQTRRDALGCDALCQGGQTSLRSALNLVGASLIGRASDQFGRLPMLWLGLVSSLATFGITYSINTLQGMWIAIVPSGLLDHRWNVAKALLTDYTTERCGDDADRAGAVGKLGMAVGMSFMAGPMIGTLVVTTHEEALTLSMVLTICSGLFIAMLPVPARQVQHQTKSSSGMMDFMRMPVLRTRGAQLLIGVRFLMALAFHMFAPVWQVSLKARFDFGPRDHAQFMGMVGFCYALSQGVVSKPLIKLAGRDPSRLILLCIIALGGCRPFALWTTSVAVVYMLYVPMFIALGVLNTAITTACSCLADGDQLGGFFGVMESVESIAGMVGPTIGGLAAARHADLPLAAVCSSYAAAFVLVLLFFGRHVAQITPDAPTGSKKDQ</sequence>
<feature type="transmembrane region" description="Helical" evidence="1">
    <location>
        <begin position="321"/>
        <end position="347"/>
    </location>
</feature>
<gene>
    <name evidence="2" type="ORF">PCOR1329_LOCUS13223</name>
</gene>
<dbReference type="InterPro" id="IPR036259">
    <property type="entry name" value="MFS_trans_sf"/>
</dbReference>
<accession>A0ABN9QMH4</accession>
<protein>
    <recommendedName>
        <fullName evidence="4">Major facilitator superfamily (MFS) profile domain-containing protein</fullName>
    </recommendedName>
</protein>
<name>A0ABN9QMH4_9DINO</name>
<evidence type="ECO:0000313" key="2">
    <source>
        <dbReference type="EMBL" id="CAK0807317.1"/>
    </source>
</evidence>
<evidence type="ECO:0000256" key="1">
    <source>
        <dbReference type="SAM" id="Phobius"/>
    </source>
</evidence>
<evidence type="ECO:0000313" key="3">
    <source>
        <dbReference type="Proteomes" id="UP001189429"/>
    </source>
</evidence>
<dbReference type="PANTHER" id="PTHR24002:SF3">
    <property type="entry name" value="SOLUTE CARRIER FAMILY 22 MEMBER 18"/>
    <property type="match status" value="1"/>
</dbReference>
<keyword evidence="1" id="KW-0812">Transmembrane</keyword>
<dbReference type="Proteomes" id="UP001189429">
    <property type="component" value="Unassembled WGS sequence"/>
</dbReference>
<proteinExistence type="predicted"/>
<feature type="transmembrane region" description="Helical" evidence="1">
    <location>
        <begin position="176"/>
        <end position="195"/>
    </location>
</feature>
<reference evidence="2" key="1">
    <citation type="submission" date="2023-10" db="EMBL/GenBank/DDBJ databases">
        <authorList>
            <person name="Chen Y."/>
            <person name="Shah S."/>
            <person name="Dougan E. K."/>
            <person name="Thang M."/>
            <person name="Chan C."/>
        </authorList>
    </citation>
    <scope>NUCLEOTIDE SEQUENCE [LARGE SCALE GENOMIC DNA]</scope>
</reference>
<comment type="caution">
    <text evidence="2">The sequence shown here is derived from an EMBL/GenBank/DDBJ whole genome shotgun (WGS) entry which is preliminary data.</text>
</comment>
<keyword evidence="1" id="KW-0472">Membrane</keyword>
<dbReference type="EMBL" id="CAUYUJ010003895">
    <property type="protein sequence ID" value="CAK0807317.1"/>
    <property type="molecule type" value="Genomic_DNA"/>
</dbReference>
<dbReference type="PANTHER" id="PTHR24002">
    <property type="entry name" value="SOLUTE CARRIER FAMILY 22 MEMBER 18"/>
    <property type="match status" value="1"/>
</dbReference>
<dbReference type="Gene3D" id="1.20.1250.20">
    <property type="entry name" value="MFS general substrate transporter like domains"/>
    <property type="match status" value="1"/>
</dbReference>
<feature type="transmembrane region" description="Helical" evidence="1">
    <location>
        <begin position="45"/>
        <end position="66"/>
    </location>
</feature>
<organism evidence="2 3">
    <name type="scientific">Prorocentrum cordatum</name>
    <dbReference type="NCBI Taxonomy" id="2364126"/>
    <lineage>
        <taxon>Eukaryota</taxon>
        <taxon>Sar</taxon>
        <taxon>Alveolata</taxon>
        <taxon>Dinophyceae</taxon>
        <taxon>Prorocentrales</taxon>
        <taxon>Prorocentraceae</taxon>
        <taxon>Prorocentrum</taxon>
    </lineage>
</organism>
<feature type="transmembrane region" description="Helical" evidence="1">
    <location>
        <begin position="110"/>
        <end position="128"/>
    </location>
</feature>
<dbReference type="Pfam" id="PF07690">
    <property type="entry name" value="MFS_1"/>
    <property type="match status" value="1"/>
</dbReference>
<evidence type="ECO:0008006" key="4">
    <source>
        <dbReference type="Google" id="ProtNLM"/>
    </source>
</evidence>
<feature type="transmembrane region" description="Helical" evidence="1">
    <location>
        <begin position="201"/>
        <end position="221"/>
    </location>
</feature>
<keyword evidence="3" id="KW-1185">Reference proteome</keyword>
<dbReference type="SUPFAM" id="SSF103473">
    <property type="entry name" value="MFS general substrate transporter"/>
    <property type="match status" value="1"/>
</dbReference>
<feature type="transmembrane region" description="Helical" evidence="1">
    <location>
        <begin position="288"/>
        <end position="309"/>
    </location>
</feature>